<name>A0ABT2YEG5_9BURK</name>
<evidence type="ECO:0000313" key="2">
    <source>
        <dbReference type="EMBL" id="MCV2368451.1"/>
    </source>
</evidence>
<proteinExistence type="predicted"/>
<feature type="transmembrane region" description="Helical" evidence="1">
    <location>
        <begin position="35"/>
        <end position="60"/>
    </location>
</feature>
<gene>
    <name evidence="2" type="ORF">LNV07_10140</name>
</gene>
<feature type="transmembrane region" description="Helical" evidence="1">
    <location>
        <begin position="225"/>
        <end position="243"/>
    </location>
</feature>
<protein>
    <submittedName>
        <fullName evidence="2">NnrS family protein</fullName>
    </submittedName>
</protein>
<keyword evidence="1" id="KW-0472">Membrane</keyword>
<feature type="transmembrane region" description="Helical" evidence="1">
    <location>
        <begin position="352"/>
        <end position="376"/>
    </location>
</feature>
<dbReference type="InterPro" id="IPR010266">
    <property type="entry name" value="NnrS"/>
</dbReference>
<feature type="transmembrane region" description="Helical" evidence="1">
    <location>
        <begin position="7"/>
        <end position="23"/>
    </location>
</feature>
<feature type="transmembrane region" description="Helical" evidence="1">
    <location>
        <begin position="160"/>
        <end position="182"/>
    </location>
</feature>
<dbReference type="Pfam" id="PF05940">
    <property type="entry name" value="NnrS"/>
    <property type="match status" value="1"/>
</dbReference>
<comment type="caution">
    <text evidence="2">The sequence shown here is derived from an EMBL/GenBank/DDBJ whole genome shotgun (WGS) entry which is preliminary data.</text>
</comment>
<feature type="transmembrane region" description="Helical" evidence="1">
    <location>
        <begin position="72"/>
        <end position="91"/>
    </location>
</feature>
<feature type="transmembrane region" description="Helical" evidence="1">
    <location>
        <begin position="97"/>
        <end position="121"/>
    </location>
</feature>
<reference evidence="2 3" key="1">
    <citation type="submission" date="2021-11" db="EMBL/GenBank/DDBJ databases">
        <authorList>
            <person name="Liang Q."/>
            <person name="Mou H."/>
            <person name="Liu Z."/>
        </authorList>
    </citation>
    <scope>NUCLEOTIDE SEQUENCE [LARGE SCALE GENOMIC DNA]</scope>
    <source>
        <strain evidence="2 3">CHU3</strain>
    </source>
</reference>
<keyword evidence="3" id="KW-1185">Reference proteome</keyword>
<keyword evidence="1" id="KW-0812">Transmembrane</keyword>
<dbReference type="Proteomes" id="UP001209701">
    <property type="component" value="Unassembled WGS sequence"/>
</dbReference>
<dbReference type="EMBL" id="JAJIRN010000004">
    <property type="protein sequence ID" value="MCV2368451.1"/>
    <property type="molecule type" value="Genomic_DNA"/>
</dbReference>
<organism evidence="2 3">
    <name type="scientific">Roseateles oligotrophus</name>
    <dbReference type="NCBI Taxonomy" id="1769250"/>
    <lineage>
        <taxon>Bacteria</taxon>
        <taxon>Pseudomonadati</taxon>
        <taxon>Pseudomonadota</taxon>
        <taxon>Betaproteobacteria</taxon>
        <taxon>Burkholderiales</taxon>
        <taxon>Sphaerotilaceae</taxon>
        <taxon>Roseateles</taxon>
    </lineage>
</organism>
<accession>A0ABT2YEG5</accession>
<feature type="transmembrane region" description="Helical" evidence="1">
    <location>
        <begin position="133"/>
        <end position="154"/>
    </location>
</feature>
<keyword evidence="1" id="KW-1133">Transmembrane helix</keyword>
<feature type="transmembrane region" description="Helical" evidence="1">
    <location>
        <begin position="264"/>
        <end position="286"/>
    </location>
</feature>
<dbReference type="RefSeq" id="WP_263571050.1">
    <property type="nucleotide sequence ID" value="NZ_JAJIRN010000004.1"/>
</dbReference>
<feature type="transmembrane region" description="Helical" evidence="1">
    <location>
        <begin position="194"/>
        <end position="213"/>
    </location>
</feature>
<sequence length="393" mass="41155">MPHRPLFGAAAMLWPVAGLWWYLRLRGGQTTLLPAAALHGLLMGLGVIPLFIAGFAFTTLPRWLGLPAQSARGLWAPAAGIWLAWCALLLADGLGLRLVAALAALLIGLLLAGLALRLLLLCRLPAARFSPHALGLIAGLAWIGLSQMLAALAIGLDRLLLLQVAARLGLCLGVAGVFALALQRLTPFLHQQGRRAPALFAALLTGLAARSGLELAGLSGRRPSAGLAAIAAIGFAALALLLWRDARRPELAAARRTPLVAQLYIGYLWLGLSFALEAWAQAAAALGLGSELGLGLAPLHALSLGFMGGTLLAMVSRVTAVQQGRSVAVDAWLWVLQALLQALTLARLFGAIWPAAAGFLLPYAAAGFALLGLGWAGRYLPWLLRRPAARMPP</sequence>
<evidence type="ECO:0000256" key="1">
    <source>
        <dbReference type="SAM" id="Phobius"/>
    </source>
</evidence>
<evidence type="ECO:0000313" key="3">
    <source>
        <dbReference type="Proteomes" id="UP001209701"/>
    </source>
</evidence>
<feature type="transmembrane region" description="Helical" evidence="1">
    <location>
        <begin position="327"/>
        <end position="346"/>
    </location>
</feature>
<feature type="transmembrane region" description="Helical" evidence="1">
    <location>
        <begin position="292"/>
        <end position="315"/>
    </location>
</feature>